<evidence type="ECO:0000313" key="3">
    <source>
        <dbReference type="Proteomes" id="UP000265618"/>
    </source>
</evidence>
<dbReference type="AlphaFoldDB" id="A0A9K3D7R0"/>
<proteinExistence type="predicted"/>
<feature type="domain" description="RRM" evidence="1">
    <location>
        <begin position="2"/>
        <end position="34"/>
    </location>
</feature>
<keyword evidence="3" id="KW-1185">Reference proteome</keyword>
<dbReference type="EMBL" id="BDIP01005848">
    <property type="protein sequence ID" value="GIQ90167.1"/>
    <property type="molecule type" value="Genomic_DNA"/>
</dbReference>
<dbReference type="Pfam" id="PF00076">
    <property type="entry name" value="RRM_1"/>
    <property type="match status" value="1"/>
</dbReference>
<name>A0A9K3D7R0_9EUKA</name>
<dbReference type="Proteomes" id="UP000265618">
    <property type="component" value="Unassembled WGS sequence"/>
</dbReference>
<evidence type="ECO:0000313" key="2">
    <source>
        <dbReference type="EMBL" id="GIQ90167.1"/>
    </source>
</evidence>
<dbReference type="InterPro" id="IPR035979">
    <property type="entry name" value="RBD_domain_sf"/>
</dbReference>
<organism evidence="2 3">
    <name type="scientific">Kipferlia bialata</name>
    <dbReference type="NCBI Taxonomy" id="797122"/>
    <lineage>
        <taxon>Eukaryota</taxon>
        <taxon>Metamonada</taxon>
        <taxon>Carpediemonas-like organisms</taxon>
        <taxon>Kipferlia</taxon>
    </lineage>
</organism>
<sequence length="94" mass="10668">MNRRYGFFTYATPELARQAMEKLNDYVVDGRPLRVNPPSSGADGMMMSETPQDVEARMREQQMSDLKQVLGNLTRGEIHDVLVSFRAMVAEDSL</sequence>
<comment type="caution">
    <text evidence="2">The sequence shown here is derived from an EMBL/GenBank/DDBJ whole genome shotgun (WGS) entry which is preliminary data.</text>
</comment>
<evidence type="ECO:0000259" key="1">
    <source>
        <dbReference type="Pfam" id="PF00076"/>
    </source>
</evidence>
<dbReference type="OrthoDB" id="439808at2759"/>
<dbReference type="InterPro" id="IPR012677">
    <property type="entry name" value="Nucleotide-bd_a/b_plait_sf"/>
</dbReference>
<accession>A0A9K3D7R0</accession>
<dbReference type="Gene3D" id="3.30.70.330">
    <property type="match status" value="1"/>
</dbReference>
<gene>
    <name evidence="2" type="ORF">KIPB_012856</name>
</gene>
<protein>
    <recommendedName>
        <fullName evidence="1">RRM domain-containing protein</fullName>
    </recommendedName>
</protein>
<dbReference type="SUPFAM" id="SSF54928">
    <property type="entry name" value="RNA-binding domain, RBD"/>
    <property type="match status" value="1"/>
</dbReference>
<reference evidence="2 3" key="1">
    <citation type="journal article" date="2018" name="PLoS ONE">
        <title>The draft genome of Kipferlia bialata reveals reductive genome evolution in fornicate parasites.</title>
        <authorList>
            <person name="Tanifuji G."/>
            <person name="Takabayashi S."/>
            <person name="Kume K."/>
            <person name="Takagi M."/>
            <person name="Nakayama T."/>
            <person name="Kamikawa R."/>
            <person name="Inagaki Y."/>
            <person name="Hashimoto T."/>
        </authorList>
    </citation>
    <scope>NUCLEOTIDE SEQUENCE [LARGE SCALE GENOMIC DNA]</scope>
    <source>
        <strain evidence="2">NY0173</strain>
    </source>
</reference>
<dbReference type="InterPro" id="IPR000504">
    <property type="entry name" value="RRM_dom"/>
</dbReference>
<dbReference type="GO" id="GO:0003723">
    <property type="term" value="F:RNA binding"/>
    <property type="evidence" value="ECO:0007669"/>
    <property type="project" value="InterPro"/>
</dbReference>